<accession>A0AAE8Y8N7</accession>
<evidence type="ECO:0000313" key="1">
    <source>
        <dbReference type="EMBL" id="UDL15981.1"/>
    </source>
</evidence>
<proteinExistence type="predicted"/>
<dbReference type="EMBL" id="OK040790">
    <property type="protein sequence ID" value="UDL15981.1"/>
    <property type="molecule type" value="Genomic_DNA"/>
</dbReference>
<keyword evidence="2" id="KW-1185">Reference proteome</keyword>
<gene>
    <name evidence="1" type="primary">231</name>
    <name evidence="1" type="ORF">SEA_PUMPERNICKEL_231</name>
</gene>
<dbReference type="Proteomes" id="UP000827768">
    <property type="component" value="Segment"/>
</dbReference>
<protein>
    <submittedName>
        <fullName evidence="1">Uncharacterized protein</fullName>
    </submittedName>
</protein>
<organism evidence="1 2">
    <name type="scientific">Microbacterium phage Pumpernickel</name>
    <dbReference type="NCBI Taxonomy" id="2885983"/>
    <lineage>
        <taxon>Viruses</taxon>
        <taxon>Duplodnaviria</taxon>
        <taxon>Heunggongvirae</taxon>
        <taxon>Uroviricota</taxon>
        <taxon>Caudoviricetes</taxon>
        <taxon>Pumpernickelvirus</taxon>
        <taxon>Pumpernickelvirus pumpernickel</taxon>
    </lineage>
</organism>
<name>A0AAE8Y8N7_9CAUD</name>
<evidence type="ECO:0000313" key="2">
    <source>
        <dbReference type="Proteomes" id="UP000827768"/>
    </source>
</evidence>
<dbReference type="KEGG" id="vg:80019872"/>
<dbReference type="GeneID" id="80019872"/>
<sequence length="95" mass="11055">MKVSLREESLAKELYEKDMGLHLKADHQNEIVPWDRQIDYVKNSYYKQASTIVNSKWFKQQLYEASLLGAHEEAISRDNLQGKYVPPIDNGSERA</sequence>
<dbReference type="RefSeq" id="YP_010755221.1">
    <property type="nucleotide sequence ID" value="NC_073468.1"/>
</dbReference>
<reference evidence="1" key="1">
    <citation type="submission" date="2021-09" db="EMBL/GenBank/DDBJ databases">
        <authorList>
            <person name="Andersen S.H."/>
            <person name="Beall E.A."/>
            <person name="Cappelle B."/>
            <person name="Falteisek K.J."/>
            <person name="Fenske B.A."/>
            <person name="Gansluckner N.W."/>
            <person name="Gilbertson S.M."/>
            <person name="Krings K.J."/>
            <person name="Mobeck M."/>
            <person name="Odeku J.O."/>
            <person name="Poncelet M.E."/>
            <person name="Rohr J.R."/>
            <person name="Rolands L."/>
            <person name="Whipple C.D."/>
            <person name="Whipple E.M."/>
            <person name="Spring A.M."/>
            <person name="Klyczek K."/>
            <person name="Garlena R.A."/>
            <person name="Russell D.A."/>
            <person name="Pope W.H."/>
            <person name="Jacobs-Sera D."/>
            <person name="Hatfull G.F."/>
        </authorList>
    </citation>
    <scope>NUCLEOTIDE SEQUENCE</scope>
</reference>